<keyword evidence="8" id="KW-1185">Reference proteome</keyword>
<dbReference type="InterPro" id="IPR009057">
    <property type="entry name" value="Homeodomain-like_sf"/>
</dbReference>
<dbReference type="SUPFAM" id="SSF46689">
    <property type="entry name" value="Homeodomain-like"/>
    <property type="match status" value="1"/>
</dbReference>
<reference evidence="7 8" key="1">
    <citation type="submission" date="2020-04" db="EMBL/GenBank/DDBJ databases">
        <authorList>
            <person name="De Canck E."/>
        </authorList>
    </citation>
    <scope>NUCLEOTIDE SEQUENCE [LARGE SCALE GENOMIC DNA]</scope>
    <source>
        <strain evidence="7 8">LMG 28688</strain>
    </source>
</reference>
<proteinExistence type="predicted"/>
<keyword evidence="3 5" id="KW-0238">DNA-binding</keyword>
<keyword evidence="4" id="KW-0804">Transcription</keyword>
<protein>
    <recommendedName>
        <fullName evidence="6">HTH tetR-type domain-containing protein</fullName>
    </recommendedName>
</protein>
<evidence type="ECO:0000313" key="8">
    <source>
        <dbReference type="Proteomes" id="UP000494119"/>
    </source>
</evidence>
<dbReference type="InterPro" id="IPR039538">
    <property type="entry name" value="BetI_C"/>
</dbReference>
<evidence type="ECO:0000259" key="6">
    <source>
        <dbReference type="PROSITE" id="PS50977"/>
    </source>
</evidence>
<dbReference type="PANTHER" id="PTHR47506">
    <property type="entry name" value="TRANSCRIPTIONAL REGULATORY PROTEIN"/>
    <property type="match status" value="1"/>
</dbReference>
<evidence type="ECO:0000256" key="4">
    <source>
        <dbReference type="ARBA" id="ARBA00023163"/>
    </source>
</evidence>
<evidence type="ECO:0000256" key="5">
    <source>
        <dbReference type="PROSITE-ProRule" id="PRU00335"/>
    </source>
</evidence>
<dbReference type="GO" id="GO:0003677">
    <property type="term" value="F:DNA binding"/>
    <property type="evidence" value="ECO:0007669"/>
    <property type="project" value="UniProtKB-UniRule"/>
</dbReference>
<dbReference type="SUPFAM" id="SSF48498">
    <property type="entry name" value="Tetracyclin repressor-like, C-terminal domain"/>
    <property type="match status" value="1"/>
</dbReference>
<dbReference type="AlphaFoldDB" id="A0A6J5GGQ5"/>
<evidence type="ECO:0000256" key="2">
    <source>
        <dbReference type="ARBA" id="ARBA00023015"/>
    </source>
</evidence>
<evidence type="ECO:0000256" key="1">
    <source>
        <dbReference type="ARBA" id="ARBA00022491"/>
    </source>
</evidence>
<dbReference type="Pfam" id="PF13977">
    <property type="entry name" value="TetR_C_6"/>
    <property type="match status" value="1"/>
</dbReference>
<dbReference type="PANTHER" id="PTHR47506:SF1">
    <property type="entry name" value="HTH-TYPE TRANSCRIPTIONAL REGULATOR YJDC"/>
    <property type="match status" value="1"/>
</dbReference>
<dbReference type="Gene3D" id="1.10.357.10">
    <property type="entry name" value="Tetracycline Repressor, domain 2"/>
    <property type="match status" value="1"/>
</dbReference>
<evidence type="ECO:0000256" key="3">
    <source>
        <dbReference type="ARBA" id="ARBA00023125"/>
    </source>
</evidence>
<gene>
    <name evidence="7" type="ORF">LMG28688_05165</name>
</gene>
<dbReference type="Pfam" id="PF00440">
    <property type="entry name" value="TetR_N"/>
    <property type="match status" value="1"/>
</dbReference>
<feature type="DNA-binding region" description="H-T-H motif" evidence="5">
    <location>
        <begin position="60"/>
        <end position="79"/>
    </location>
</feature>
<evidence type="ECO:0000313" key="7">
    <source>
        <dbReference type="EMBL" id="CAB3800496.1"/>
    </source>
</evidence>
<feature type="domain" description="HTH tetR-type" evidence="6">
    <location>
        <begin position="37"/>
        <end position="97"/>
    </location>
</feature>
<accession>A0A6J5GGQ5</accession>
<keyword evidence="1" id="KW-0678">Repressor</keyword>
<dbReference type="InterPro" id="IPR036271">
    <property type="entry name" value="Tet_transcr_reg_TetR-rel_C_sf"/>
</dbReference>
<dbReference type="EMBL" id="CADIKL010000032">
    <property type="protein sequence ID" value="CAB3800496.1"/>
    <property type="molecule type" value="Genomic_DNA"/>
</dbReference>
<sequence length="229" mass="26141">MLDSRYYRAVSNSVRFAYAMTRQPAKRTRLTREQSRDQTRARLLDAAQAMFMRKGFVGASVEDIAQAAGYTRGAFYSNFRSKSELLVELLQRDHEVMQADLRAIFAENMSRDDMEARVIQYYSRLPQDNKAFLLWVEAKLLAARDARFRTRFNAFMKDKRDQLVAYIEEFSARAGTPVTLAPELLVIGLMGLCDGVQFLAASDPQHVTPTVVTEVLARFFARVVFGRDA</sequence>
<dbReference type="PROSITE" id="PS50977">
    <property type="entry name" value="HTH_TETR_2"/>
    <property type="match status" value="1"/>
</dbReference>
<dbReference type="Proteomes" id="UP000494119">
    <property type="component" value="Unassembled WGS sequence"/>
</dbReference>
<dbReference type="InterPro" id="IPR001647">
    <property type="entry name" value="HTH_TetR"/>
</dbReference>
<keyword evidence="2" id="KW-0805">Transcription regulation</keyword>
<name>A0A6J5GGQ5_9BURK</name>
<organism evidence="7 8">
    <name type="scientific">Paraburkholderia caffeinitolerans</name>
    <dbReference type="NCBI Taxonomy" id="1723730"/>
    <lineage>
        <taxon>Bacteria</taxon>
        <taxon>Pseudomonadati</taxon>
        <taxon>Pseudomonadota</taxon>
        <taxon>Betaproteobacteria</taxon>
        <taxon>Burkholderiales</taxon>
        <taxon>Burkholderiaceae</taxon>
        <taxon>Paraburkholderia</taxon>
    </lineage>
</organism>
<dbReference type="PRINTS" id="PR00455">
    <property type="entry name" value="HTHTETR"/>
</dbReference>